<evidence type="ECO:0000256" key="1">
    <source>
        <dbReference type="ARBA" id="ARBA00000077"/>
    </source>
</evidence>
<proteinExistence type="predicted"/>
<reference evidence="10 11" key="1">
    <citation type="journal article" date="2011" name="Proc. Natl. Acad. Sci. U.S.A.">
        <title>Evolutionary erosion of yeast sex chromosomes by mating-type switching accidents.</title>
        <authorList>
            <person name="Gordon J.L."/>
            <person name="Armisen D."/>
            <person name="Proux-Wera E."/>
            <person name="Oheigeartaigh S.S."/>
            <person name="Byrne K.P."/>
            <person name="Wolfe K.H."/>
        </authorList>
    </citation>
    <scope>NUCLEOTIDE SEQUENCE [LARGE SCALE GENOMIC DNA]</scope>
    <source>
        <strain evidence="11">ATCC 34711 / CBS 6284 / DSM 70876 / NBRC 10599 / NRRL Y-10934 / UCD 77-7</strain>
    </source>
</reference>
<evidence type="ECO:0000256" key="6">
    <source>
        <dbReference type="ARBA" id="ARBA00023242"/>
    </source>
</evidence>
<evidence type="ECO:0000313" key="11">
    <source>
        <dbReference type="Proteomes" id="UP000002866"/>
    </source>
</evidence>
<evidence type="ECO:0000259" key="9">
    <source>
        <dbReference type="PROSITE" id="PS50994"/>
    </source>
</evidence>
<comment type="subcellular location">
    <subcellularLocation>
        <location evidence="3">Cytoplasm</location>
    </subcellularLocation>
    <subcellularLocation>
        <location evidence="2">Nucleus</location>
    </subcellularLocation>
</comment>
<dbReference type="EMBL" id="HE806319">
    <property type="protein sequence ID" value="CCH60657.1"/>
    <property type="molecule type" value="Genomic_DNA"/>
</dbReference>
<dbReference type="Pfam" id="PF17921">
    <property type="entry name" value="Integrase_H2C2"/>
    <property type="match status" value="1"/>
</dbReference>
<dbReference type="STRING" id="1071380.I2H2Q5"/>
<feature type="domain" description="Integrase catalytic" evidence="9">
    <location>
        <begin position="69"/>
        <end position="242"/>
    </location>
</feature>
<dbReference type="InterPro" id="IPR041588">
    <property type="entry name" value="Integrase_H2C2"/>
</dbReference>
<keyword evidence="6" id="KW-0539">Nucleus</keyword>
<dbReference type="AlphaFoldDB" id="I2H2Q5"/>
<evidence type="ECO:0000313" key="10">
    <source>
        <dbReference type="EMBL" id="CCH60657.1"/>
    </source>
</evidence>
<evidence type="ECO:0000256" key="2">
    <source>
        <dbReference type="ARBA" id="ARBA00004123"/>
    </source>
</evidence>
<dbReference type="eggNOG" id="KOG0017">
    <property type="taxonomic scope" value="Eukaryota"/>
</dbReference>
<keyword evidence="4" id="KW-0963">Cytoplasm</keyword>
<dbReference type="OMA" id="SKCAGEN"/>
<evidence type="ECO:0000256" key="7">
    <source>
        <dbReference type="ARBA" id="ARBA00025590"/>
    </source>
</evidence>
<dbReference type="GO" id="GO:0015074">
    <property type="term" value="P:DNA integration"/>
    <property type="evidence" value="ECO:0007669"/>
    <property type="project" value="InterPro"/>
</dbReference>
<gene>
    <name evidence="10" type="primary">TBLA0D01490</name>
    <name evidence="10" type="ORF">TBLA_0D01490</name>
</gene>
<dbReference type="Gene3D" id="1.10.340.70">
    <property type="match status" value="1"/>
</dbReference>
<dbReference type="InterPro" id="IPR012337">
    <property type="entry name" value="RNaseH-like_sf"/>
</dbReference>
<dbReference type="GO" id="GO:0004523">
    <property type="term" value="F:RNA-DNA hybrid ribonuclease activity"/>
    <property type="evidence" value="ECO:0007669"/>
    <property type="project" value="UniProtKB-EC"/>
</dbReference>
<dbReference type="Proteomes" id="UP000002866">
    <property type="component" value="Chromosome 4"/>
</dbReference>
<dbReference type="GeneID" id="14495693"/>
<dbReference type="GO" id="GO:0005737">
    <property type="term" value="C:cytoplasm"/>
    <property type="evidence" value="ECO:0007669"/>
    <property type="project" value="UniProtKB-SubCell"/>
</dbReference>
<name>I2H2Q5_HENB6</name>
<dbReference type="InParanoid" id="I2H2Q5"/>
<dbReference type="InterPro" id="IPR036397">
    <property type="entry name" value="RNaseH_sf"/>
</dbReference>
<organism evidence="10 11">
    <name type="scientific">Henningerozyma blattae (strain ATCC 34711 / CBS 6284 / DSM 70876 / NBRC 10599 / NRRL Y-10934 / UCD 77-7)</name>
    <name type="common">Yeast</name>
    <name type="synonym">Tetrapisispora blattae</name>
    <dbReference type="NCBI Taxonomy" id="1071380"/>
    <lineage>
        <taxon>Eukaryota</taxon>
        <taxon>Fungi</taxon>
        <taxon>Dikarya</taxon>
        <taxon>Ascomycota</taxon>
        <taxon>Saccharomycotina</taxon>
        <taxon>Saccharomycetes</taxon>
        <taxon>Saccharomycetales</taxon>
        <taxon>Saccharomycetaceae</taxon>
        <taxon>Henningerozyma</taxon>
    </lineage>
</organism>
<dbReference type="KEGG" id="tbl:TBLA_0D01490"/>
<dbReference type="GO" id="GO:0003723">
    <property type="term" value="F:RNA binding"/>
    <property type="evidence" value="ECO:0007669"/>
    <property type="project" value="UniProtKB-KW"/>
</dbReference>
<sequence length="441" mass="50880">MSRRKSLLAIYHESMLQGGHFSESTTINKICPLYCWPSMTVDTKTYVKSCLQCQLMKSYRPNVDGTLKPLDIPTGRWLDISIDFITGVPETLFTKMNMILVVIDRFTKHAHFIATNKDCGSQETLNFLYWFVFCYHGFPRSIVSDRDIRITTGVYKELTEPLGIQLKLSSTNHPQTDGQTDATNKTLGRSLRSYCSNDQRQWDRFLPHLEFVYNSTFQRSLEAAPFEVDIGFIPNEPLLDTGIALSSRSDSAVEITKTLKAVSLRTSDILREYQETMDLQTNVHRNEFNYEVDDLVLLHHDVYFTGGRYTKIQSIFLGPFKLVKLQNNTCKLDLPSSFKKHRTINIKWIKKFIHYKDRYPKGLPHISTERLLGIPEIISVVGYDIELGMVYCKMQDTDPPLICSYPLEDFAQIPRFRKTSLLNNFNSLARTLEEEGIVDIF</sequence>
<dbReference type="GO" id="GO:0005634">
    <property type="term" value="C:nucleus"/>
    <property type="evidence" value="ECO:0007669"/>
    <property type="project" value="UniProtKB-SubCell"/>
</dbReference>
<keyword evidence="5" id="KW-0694">RNA-binding</keyword>
<dbReference type="HOGENOM" id="CLU_000384_6_12_1"/>
<dbReference type="PROSITE" id="PS50994">
    <property type="entry name" value="INTEGRASE"/>
    <property type="match status" value="1"/>
</dbReference>
<dbReference type="SUPFAM" id="SSF53098">
    <property type="entry name" value="Ribonuclease H-like"/>
    <property type="match status" value="1"/>
</dbReference>
<accession>I2H2Q5</accession>
<comment type="catalytic activity">
    <reaction evidence="1">
        <text>Endonucleolytic cleavage to 5'-phosphomonoester.</text>
        <dbReference type="EC" id="3.1.26.4"/>
    </reaction>
</comment>
<keyword evidence="11" id="KW-1185">Reference proteome</keyword>
<dbReference type="InterPro" id="IPR001584">
    <property type="entry name" value="Integrase_cat-core"/>
</dbReference>
<dbReference type="OrthoDB" id="4067902at2759"/>
<comment type="function">
    <text evidence="7">Reverse transcriptase/ribonuclease H (RT) is a multifunctional enzyme that catalyzes the conversion of the retro-elements RNA genome into dsDNA within the VLP. The enzyme displays a DNA polymerase activity that can copy either DNA or RNA templates, and a ribonuclease H (RNase H) activity that cleaves the RNA strand of RNA-DNA heteroduplexes during plus-strand synthesis and hydrolyzes RNA primers. The conversion leads to a linear dsDNA copy of the retrotransposon that includes long terminal repeats (LTRs) at both ends.</text>
</comment>
<dbReference type="InterPro" id="IPR050951">
    <property type="entry name" value="Retrovirus_Pol_polyprotein"/>
</dbReference>
<dbReference type="PANTHER" id="PTHR37984:SF15">
    <property type="entry name" value="INTEGRASE CATALYTIC DOMAIN-CONTAINING PROTEIN"/>
    <property type="match status" value="1"/>
</dbReference>
<dbReference type="PANTHER" id="PTHR37984">
    <property type="entry name" value="PROTEIN CBG26694"/>
    <property type="match status" value="1"/>
</dbReference>
<comment type="function">
    <text evidence="8">Integrase (IN) targets the VLP to the nucleus, where a subparticle preintegration complex (PIC) containing at least integrase and the newly synthesized dsDNA copy of the retrotransposon must transit the nuclear membrane. Once in the nucleus, integrase performs the integration of the dsDNA into the host genome.</text>
</comment>
<dbReference type="RefSeq" id="XP_004180176.1">
    <property type="nucleotide sequence ID" value="XM_004180128.1"/>
</dbReference>
<evidence type="ECO:0000256" key="5">
    <source>
        <dbReference type="ARBA" id="ARBA00022884"/>
    </source>
</evidence>
<protein>
    <recommendedName>
        <fullName evidence="9">Integrase catalytic domain-containing protein</fullName>
    </recommendedName>
</protein>
<evidence type="ECO:0000256" key="3">
    <source>
        <dbReference type="ARBA" id="ARBA00004496"/>
    </source>
</evidence>
<dbReference type="Gene3D" id="3.30.420.10">
    <property type="entry name" value="Ribonuclease H-like superfamily/Ribonuclease H"/>
    <property type="match status" value="1"/>
</dbReference>
<evidence type="ECO:0000256" key="8">
    <source>
        <dbReference type="ARBA" id="ARBA00025615"/>
    </source>
</evidence>
<evidence type="ECO:0000256" key="4">
    <source>
        <dbReference type="ARBA" id="ARBA00022490"/>
    </source>
</evidence>